<dbReference type="InterPro" id="IPR023352">
    <property type="entry name" value="MAPEG-like_dom_sf"/>
</dbReference>
<name>A0ABT0DX47_9SPHN</name>
<gene>
    <name evidence="6" type="ORF">MU848_08890</name>
</gene>
<dbReference type="PANTHER" id="PTHR35371:SF1">
    <property type="entry name" value="BLR7753 PROTEIN"/>
    <property type="match status" value="1"/>
</dbReference>
<protein>
    <submittedName>
        <fullName evidence="6">MAPEG family protein</fullName>
    </submittedName>
</protein>
<proteinExistence type="predicted"/>
<evidence type="ECO:0000256" key="1">
    <source>
        <dbReference type="ARBA" id="ARBA00004370"/>
    </source>
</evidence>
<keyword evidence="2 5" id="KW-0812">Transmembrane</keyword>
<dbReference type="Pfam" id="PF01124">
    <property type="entry name" value="MAPEG"/>
    <property type="match status" value="1"/>
</dbReference>
<keyword evidence="4 5" id="KW-0472">Membrane</keyword>
<evidence type="ECO:0000256" key="4">
    <source>
        <dbReference type="ARBA" id="ARBA00023136"/>
    </source>
</evidence>
<dbReference type="PANTHER" id="PTHR35371">
    <property type="entry name" value="INNER MEMBRANE PROTEIN"/>
    <property type="match status" value="1"/>
</dbReference>
<evidence type="ECO:0000256" key="5">
    <source>
        <dbReference type="SAM" id="Phobius"/>
    </source>
</evidence>
<dbReference type="RefSeq" id="WP_247231236.1">
    <property type="nucleotide sequence ID" value="NZ_JALKHS010000006.1"/>
</dbReference>
<evidence type="ECO:0000256" key="3">
    <source>
        <dbReference type="ARBA" id="ARBA00022989"/>
    </source>
</evidence>
<keyword evidence="3 5" id="KW-1133">Transmembrane helix</keyword>
<dbReference type="EMBL" id="JALKHS010000006">
    <property type="protein sequence ID" value="MCK0531692.1"/>
    <property type="molecule type" value="Genomic_DNA"/>
</dbReference>
<dbReference type="Proteomes" id="UP001203512">
    <property type="component" value="Unassembled WGS sequence"/>
</dbReference>
<evidence type="ECO:0000313" key="6">
    <source>
        <dbReference type="EMBL" id="MCK0531692.1"/>
    </source>
</evidence>
<comment type="subcellular location">
    <subcellularLocation>
        <location evidence="1">Membrane</location>
    </subcellularLocation>
</comment>
<dbReference type="SUPFAM" id="SSF161084">
    <property type="entry name" value="MAPEG domain-like"/>
    <property type="match status" value="1"/>
</dbReference>
<dbReference type="InterPro" id="IPR001129">
    <property type="entry name" value="Membr-assoc_MAPEG"/>
</dbReference>
<organism evidence="6 7">
    <name type="scientific">Sphingobium agri</name>
    <dbReference type="NCBI Taxonomy" id="2933566"/>
    <lineage>
        <taxon>Bacteria</taxon>
        <taxon>Pseudomonadati</taxon>
        <taxon>Pseudomonadota</taxon>
        <taxon>Alphaproteobacteria</taxon>
        <taxon>Sphingomonadales</taxon>
        <taxon>Sphingomonadaceae</taxon>
        <taxon>Sphingobium</taxon>
    </lineage>
</organism>
<dbReference type="Gene3D" id="1.20.120.550">
    <property type="entry name" value="Membrane associated eicosanoid/glutathione metabolism-like domain"/>
    <property type="match status" value="1"/>
</dbReference>
<reference evidence="6 7" key="1">
    <citation type="submission" date="2022-04" db="EMBL/GenBank/DDBJ databases">
        <authorList>
            <person name="Huq M.A."/>
        </authorList>
    </citation>
    <scope>NUCLEOTIDE SEQUENCE [LARGE SCALE GENOMIC DNA]</scope>
    <source>
        <strain evidence="6 7">MAH-33</strain>
    </source>
</reference>
<evidence type="ECO:0000256" key="2">
    <source>
        <dbReference type="ARBA" id="ARBA00022692"/>
    </source>
</evidence>
<sequence>MAIELKILAWSCVLLLVHIFAAGHFKTKQYGSKWNMGARDETLPPLEPVAGRLVRAQANFLETYPIAIVALLGVVLAGRTSDLTAIGGWMWLGARIVYLPLYAFGVPVIRTLVYMVGLIGLVLVLQALIAG</sequence>
<feature type="transmembrane region" description="Helical" evidence="5">
    <location>
        <begin position="112"/>
        <end position="130"/>
    </location>
</feature>
<feature type="transmembrane region" description="Helical" evidence="5">
    <location>
        <begin position="89"/>
        <end position="106"/>
    </location>
</feature>
<keyword evidence="7" id="KW-1185">Reference proteome</keyword>
<comment type="caution">
    <text evidence="6">The sequence shown here is derived from an EMBL/GenBank/DDBJ whole genome shotgun (WGS) entry which is preliminary data.</text>
</comment>
<evidence type="ECO:0000313" key="7">
    <source>
        <dbReference type="Proteomes" id="UP001203512"/>
    </source>
</evidence>
<accession>A0ABT0DX47</accession>
<feature type="transmembrane region" description="Helical" evidence="5">
    <location>
        <begin position="58"/>
        <end position="77"/>
    </location>
</feature>